<accession>A0AAV1EC51</accession>
<protein>
    <submittedName>
        <fullName evidence="1">OLC1v1018513C1</fullName>
    </submittedName>
</protein>
<dbReference type="Proteomes" id="UP001161247">
    <property type="component" value="Chromosome 8"/>
</dbReference>
<organism evidence="1 2">
    <name type="scientific">Oldenlandia corymbosa var. corymbosa</name>
    <dbReference type="NCBI Taxonomy" id="529605"/>
    <lineage>
        <taxon>Eukaryota</taxon>
        <taxon>Viridiplantae</taxon>
        <taxon>Streptophyta</taxon>
        <taxon>Embryophyta</taxon>
        <taxon>Tracheophyta</taxon>
        <taxon>Spermatophyta</taxon>
        <taxon>Magnoliopsida</taxon>
        <taxon>eudicotyledons</taxon>
        <taxon>Gunneridae</taxon>
        <taxon>Pentapetalae</taxon>
        <taxon>asterids</taxon>
        <taxon>lamiids</taxon>
        <taxon>Gentianales</taxon>
        <taxon>Rubiaceae</taxon>
        <taxon>Rubioideae</taxon>
        <taxon>Spermacoceae</taxon>
        <taxon>Hedyotis-Oldenlandia complex</taxon>
        <taxon>Oldenlandia</taxon>
    </lineage>
</organism>
<sequence length="115" mass="12487">MAGEKNVVAMMMVVIGLLFGGQCLIKGVLVQANLAVVEQEFCLDHCIKGCKTSGIGPLKCFKYCENHCNSPAKPSPGWHYCKLGCMLEKCSKFHSDEGKQATCMVDCEKHICLAG</sequence>
<gene>
    <name evidence="1" type="ORF">OLC1_LOCUS23268</name>
</gene>
<reference evidence="1" key="1">
    <citation type="submission" date="2023-03" db="EMBL/GenBank/DDBJ databases">
        <authorList>
            <person name="Julca I."/>
        </authorList>
    </citation>
    <scope>NUCLEOTIDE SEQUENCE</scope>
</reference>
<keyword evidence="2" id="KW-1185">Reference proteome</keyword>
<evidence type="ECO:0000313" key="2">
    <source>
        <dbReference type="Proteomes" id="UP001161247"/>
    </source>
</evidence>
<name>A0AAV1EC51_OLDCO</name>
<dbReference type="AlphaFoldDB" id="A0AAV1EC51"/>
<evidence type="ECO:0000313" key="1">
    <source>
        <dbReference type="EMBL" id="CAI9117167.1"/>
    </source>
</evidence>
<dbReference type="EMBL" id="OX459125">
    <property type="protein sequence ID" value="CAI9117167.1"/>
    <property type="molecule type" value="Genomic_DNA"/>
</dbReference>
<proteinExistence type="predicted"/>